<sequence>MKNQVDKLKAILLDLSKVTETERSAIARRAFDEIAKLTSQKESLLTQFDEIASSLTSKELTDQLITELDSIRMRAEENAKILKSTATGAKEARQRLKKIREADLNTGAYGANGTALRNPNASTITTKA</sequence>
<protein>
    <recommendedName>
        <fullName evidence="4">Flagellar protein FlgN</fullName>
    </recommendedName>
</protein>
<keyword evidence="3" id="KW-1185">Reference proteome</keyword>
<dbReference type="RefSeq" id="WP_369314746.1">
    <property type="nucleotide sequence ID" value="NZ_JBEHZE010000002.1"/>
</dbReference>
<accession>A0ABV3Z7B5</accession>
<organism evidence="2 3">
    <name type="scientific">Hyphococcus lacteus</name>
    <dbReference type="NCBI Taxonomy" id="3143536"/>
    <lineage>
        <taxon>Bacteria</taxon>
        <taxon>Pseudomonadati</taxon>
        <taxon>Pseudomonadota</taxon>
        <taxon>Alphaproteobacteria</taxon>
        <taxon>Parvularculales</taxon>
        <taxon>Parvularculaceae</taxon>
        <taxon>Hyphococcus</taxon>
    </lineage>
</organism>
<comment type="caution">
    <text evidence="2">The sequence shown here is derived from an EMBL/GenBank/DDBJ whole genome shotgun (WGS) entry which is preliminary data.</text>
</comment>
<feature type="region of interest" description="Disordered" evidence="1">
    <location>
        <begin position="108"/>
        <end position="128"/>
    </location>
</feature>
<feature type="compositionally biased region" description="Polar residues" evidence="1">
    <location>
        <begin position="115"/>
        <end position="128"/>
    </location>
</feature>
<dbReference type="EMBL" id="JBEHZE010000002">
    <property type="protein sequence ID" value="MEX6634705.1"/>
    <property type="molecule type" value="Genomic_DNA"/>
</dbReference>
<evidence type="ECO:0000313" key="3">
    <source>
        <dbReference type="Proteomes" id="UP001560685"/>
    </source>
</evidence>
<proteinExistence type="predicted"/>
<evidence type="ECO:0008006" key="4">
    <source>
        <dbReference type="Google" id="ProtNLM"/>
    </source>
</evidence>
<name>A0ABV3Z7B5_9PROT</name>
<dbReference type="Proteomes" id="UP001560685">
    <property type="component" value="Unassembled WGS sequence"/>
</dbReference>
<gene>
    <name evidence="2" type="ORF">ABFZ84_14235</name>
</gene>
<evidence type="ECO:0000256" key="1">
    <source>
        <dbReference type="SAM" id="MobiDB-lite"/>
    </source>
</evidence>
<evidence type="ECO:0000313" key="2">
    <source>
        <dbReference type="EMBL" id="MEX6634705.1"/>
    </source>
</evidence>
<reference evidence="2 3" key="1">
    <citation type="submission" date="2024-05" db="EMBL/GenBank/DDBJ databases">
        <title>Three bacterial strains, DH-69, EH-24, and ECK-19 isolated from coastal sediments.</title>
        <authorList>
            <person name="Ye Y.-Q."/>
            <person name="Du Z.-J."/>
        </authorList>
    </citation>
    <scope>NUCLEOTIDE SEQUENCE [LARGE SCALE GENOMIC DNA]</scope>
    <source>
        <strain evidence="2 3">ECK-19</strain>
    </source>
</reference>